<reference evidence="3 4" key="1">
    <citation type="journal article" date="2016" name="G3 (Bethesda)">
        <title>First Draft Assembly and Annotation of the Genome of a California Endemic Oak Quercus lobata Nee (Fagaceae).</title>
        <authorList>
            <person name="Sork V.L."/>
            <person name="Fitz-Gibbon S.T."/>
            <person name="Puiu D."/>
            <person name="Crepeau M."/>
            <person name="Gugger P.F."/>
            <person name="Sherman R."/>
            <person name="Stevens K."/>
            <person name="Langley C.H."/>
            <person name="Pellegrini M."/>
            <person name="Salzberg S.L."/>
        </authorList>
    </citation>
    <scope>NUCLEOTIDE SEQUENCE [LARGE SCALE GENOMIC DNA]</scope>
    <source>
        <strain evidence="3 4">cv. SW786</strain>
    </source>
</reference>
<sequence length="205" mass="22701">MASSQRMVVQPSAWLPDRCVTQDMLLGFTIQFVEPSEASFIWILRSLLFNGKRDWKFNGLPPPELVCMTQLDCSRASKCLPSGLNGCLHCLCNKGYHWDHGVGISNDCYCSKKILETLQPVGKAARAAKAREDMLTSSNGGKSSWRFHLKEMKKATNNFSKERVLGSGGFGEVYKGELQDGTIVAVNKSAIVGSIKIQRHRTSSQ</sequence>
<dbReference type="SUPFAM" id="SSF56112">
    <property type="entry name" value="Protein kinase-like (PK-like)"/>
    <property type="match status" value="1"/>
</dbReference>
<evidence type="ECO:0000256" key="2">
    <source>
        <dbReference type="ARBA" id="ARBA00022840"/>
    </source>
</evidence>
<protein>
    <submittedName>
        <fullName evidence="3">Uncharacterized protein</fullName>
    </submittedName>
</protein>
<dbReference type="PANTHER" id="PTHR27005">
    <property type="entry name" value="WALL-ASSOCIATED RECEPTOR KINASE-LIKE 21"/>
    <property type="match status" value="1"/>
</dbReference>
<dbReference type="InterPro" id="IPR011009">
    <property type="entry name" value="Kinase-like_dom_sf"/>
</dbReference>
<dbReference type="Gene3D" id="3.30.200.20">
    <property type="entry name" value="Phosphorylase Kinase, domain 1"/>
    <property type="match status" value="1"/>
</dbReference>
<dbReference type="PANTHER" id="PTHR27005:SF78">
    <property type="entry name" value="PROTEIN KINASE DOMAIN-CONTAINING PROTEIN"/>
    <property type="match status" value="1"/>
</dbReference>
<dbReference type="GO" id="GO:0005524">
    <property type="term" value="F:ATP binding"/>
    <property type="evidence" value="ECO:0007669"/>
    <property type="project" value="UniProtKB-KW"/>
</dbReference>
<keyword evidence="2" id="KW-0067">ATP-binding</keyword>
<organism evidence="3 4">
    <name type="scientific">Quercus lobata</name>
    <name type="common">Valley oak</name>
    <dbReference type="NCBI Taxonomy" id="97700"/>
    <lineage>
        <taxon>Eukaryota</taxon>
        <taxon>Viridiplantae</taxon>
        <taxon>Streptophyta</taxon>
        <taxon>Embryophyta</taxon>
        <taxon>Tracheophyta</taxon>
        <taxon>Spermatophyta</taxon>
        <taxon>Magnoliopsida</taxon>
        <taxon>eudicotyledons</taxon>
        <taxon>Gunneridae</taxon>
        <taxon>Pentapetalae</taxon>
        <taxon>rosids</taxon>
        <taxon>fabids</taxon>
        <taxon>Fagales</taxon>
        <taxon>Fagaceae</taxon>
        <taxon>Quercus</taxon>
    </lineage>
</organism>
<dbReference type="Proteomes" id="UP000594261">
    <property type="component" value="Chromosome 7"/>
</dbReference>
<accession>A0A7N2M673</accession>
<dbReference type="EnsemblPlants" id="QL07p041205:mrna">
    <property type="protein sequence ID" value="QL07p041205:mrna"/>
    <property type="gene ID" value="QL07p041205"/>
</dbReference>
<proteinExistence type="predicted"/>
<dbReference type="Gramene" id="QL07p041205:mrna">
    <property type="protein sequence ID" value="QL07p041205:mrna"/>
    <property type="gene ID" value="QL07p041205"/>
</dbReference>
<dbReference type="GO" id="GO:0004674">
    <property type="term" value="F:protein serine/threonine kinase activity"/>
    <property type="evidence" value="ECO:0007669"/>
    <property type="project" value="TreeGrafter"/>
</dbReference>
<evidence type="ECO:0000313" key="4">
    <source>
        <dbReference type="Proteomes" id="UP000594261"/>
    </source>
</evidence>
<evidence type="ECO:0000313" key="3">
    <source>
        <dbReference type="EnsemblPlants" id="QL07p041205:mrna"/>
    </source>
</evidence>
<keyword evidence="1" id="KW-0547">Nucleotide-binding</keyword>
<dbReference type="AlphaFoldDB" id="A0A7N2M673"/>
<name>A0A7N2M673_QUELO</name>
<evidence type="ECO:0000256" key="1">
    <source>
        <dbReference type="ARBA" id="ARBA00022741"/>
    </source>
</evidence>
<dbReference type="InParanoid" id="A0A7N2M673"/>
<reference evidence="3" key="2">
    <citation type="submission" date="2021-01" db="UniProtKB">
        <authorList>
            <consortium name="EnsemblPlants"/>
        </authorList>
    </citation>
    <scope>IDENTIFICATION</scope>
</reference>
<dbReference type="GO" id="GO:0005886">
    <property type="term" value="C:plasma membrane"/>
    <property type="evidence" value="ECO:0007669"/>
    <property type="project" value="TreeGrafter"/>
</dbReference>
<dbReference type="EMBL" id="LRBV02000007">
    <property type="status" value="NOT_ANNOTATED_CDS"/>
    <property type="molecule type" value="Genomic_DNA"/>
</dbReference>
<keyword evidence="4" id="KW-1185">Reference proteome</keyword>
<dbReference type="InterPro" id="IPR045274">
    <property type="entry name" value="WAK-like"/>
</dbReference>
<dbReference type="GO" id="GO:0007166">
    <property type="term" value="P:cell surface receptor signaling pathway"/>
    <property type="evidence" value="ECO:0007669"/>
    <property type="project" value="InterPro"/>
</dbReference>